<feature type="transmembrane region" description="Helical" evidence="7">
    <location>
        <begin position="195"/>
        <end position="218"/>
    </location>
</feature>
<dbReference type="PANTHER" id="PTHR31123">
    <property type="entry name" value="ACCUMULATION OF DYADS PROTEIN 2-RELATED"/>
    <property type="match status" value="1"/>
</dbReference>
<keyword evidence="3 7" id="KW-0812">Transmembrane</keyword>
<evidence type="ECO:0008006" key="10">
    <source>
        <dbReference type="Google" id="ProtNLM"/>
    </source>
</evidence>
<dbReference type="GeneID" id="27725953"/>
<dbReference type="InterPro" id="IPR000791">
    <property type="entry name" value="Gpr1/Fun34/SatP-like"/>
</dbReference>
<evidence type="ECO:0000313" key="8">
    <source>
        <dbReference type="EMBL" id="KEZ41703.1"/>
    </source>
</evidence>
<comment type="subcellular location">
    <subcellularLocation>
        <location evidence="1">Membrane</location>
        <topology evidence="1">Multi-pass membrane protein</topology>
    </subcellularLocation>
</comment>
<dbReference type="AlphaFoldDB" id="A0A084G2Z1"/>
<dbReference type="EMBL" id="JOWA01000108">
    <property type="protein sequence ID" value="KEZ41703.1"/>
    <property type="molecule type" value="Genomic_DNA"/>
</dbReference>
<evidence type="ECO:0000256" key="2">
    <source>
        <dbReference type="ARBA" id="ARBA00005587"/>
    </source>
</evidence>
<evidence type="ECO:0000256" key="3">
    <source>
        <dbReference type="ARBA" id="ARBA00022692"/>
    </source>
</evidence>
<dbReference type="GO" id="GO:0005886">
    <property type="term" value="C:plasma membrane"/>
    <property type="evidence" value="ECO:0007669"/>
    <property type="project" value="TreeGrafter"/>
</dbReference>
<comment type="similarity">
    <text evidence="2">Belongs to the acetate uptake transporter (AceTr) (TC 2.A.96) family.</text>
</comment>
<dbReference type="PANTHER" id="PTHR31123:SF4">
    <property type="entry name" value="PROTEIN ALCS"/>
    <property type="match status" value="1"/>
</dbReference>
<evidence type="ECO:0000256" key="6">
    <source>
        <dbReference type="SAM" id="MobiDB-lite"/>
    </source>
</evidence>
<reference evidence="8 9" key="1">
    <citation type="journal article" date="2014" name="Genome Announc.">
        <title>Draft genome sequence of the pathogenic fungus Scedosporium apiospermum.</title>
        <authorList>
            <person name="Vandeputte P."/>
            <person name="Ghamrawi S."/>
            <person name="Rechenmann M."/>
            <person name="Iltis A."/>
            <person name="Giraud S."/>
            <person name="Fleury M."/>
            <person name="Thornton C."/>
            <person name="Delhaes L."/>
            <person name="Meyer W."/>
            <person name="Papon N."/>
            <person name="Bouchara J.P."/>
        </authorList>
    </citation>
    <scope>NUCLEOTIDE SEQUENCE [LARGE SCALE GENOMIC DNA]</scope>
    <source>
        <strain evidence="8 9">IHEM 14462</strain>
    </source>
</reference>
<accession>A0A084G2Z1</accession>
<feature type="compositionally biased region" description="Basic and acidic residues" evidence="6">
    <location>
        <begin position="1"/>
        <end position="13"/>
    </location>
</feature>
<name>A0A084G2Z1_PSEDA</name>
<dbReference type="Pfam" id="PF01184">
    <property type="entry name" value="Gpr1_Fun34_YaaH"/>
    <property type="match status" value="1"/>
</dbReference>
<dbReference type="InterPro" id="IPR051633">
    <property type="entry name" value="AceTr"/>
</dbReference>
<dbReference type="OrthoDB" id="3648309at2759"/>
<dbReference type="KEGG" id="sapo:SAPIO_CDS6881"/>
<dbReference type="HOGENOM" id="CLU_051062_4_0_1"/>
<feature type="transmembrane region" description="Helical" evidence="7">
    <location>
        <begin position="162"/>
        <end position="183"/>
    </location>
</feature>
<dbReference type="RefSeq" id="XP_016641502.1">
    <property type="nucleotide sequence ID" value="XM_016788865.1"/>
</dbReference>
<evidence type="ECO:0000256" key="5">
    <source>
        <dbReference type="ARBA" id="ARBA00023136"/>
    </source>
</evidence>
<dbReference type="GO" id="GO:0015123">
    <property type="term" value="F:acetate transmembrane transporter activity"/>
    <property type="evidence" value="ECO:0007669"/>
    <property type="project" value="TreeGrafter"/>
</dbReference>
<proteinExistence type="inferred from homology"/>
<organism evidence="8 9">
    <name type="scientific">Pseudallescheria apiosperma</name>
    <name type="common">Scedosporium apiospermum</name>
    <dbReference type="NCBI Taxonomy" id="563466"/>
    <lineage>
        <taxon>Eukaryota</taxon>
        <taxon>Fungi</taxon>
        <taxon>Dikarya</taxon>
        <taxon>Ascomycota</taxon>
        <taxon>Pezizomycotina</taxon>
        <taxon>Sordariomycetes</taxon>
        <taxon>Hypocreomycetidae</taxon>
        <taxon>Microascales</taxon>
        <taxon>Microascaceae</taxon>
        <taxon>Scedosporium</taxon>
    </lineage>
</organism>
<feature type="region of interest" description="Disordered" evidence="6">
    <location>
        <begin position="1"/>
        <end position="20"/>
    </location>
</feature>
<dbReference type="OMA" id="VCATRTN"/>
<keyword evidence="4 7" id="KW-1133">Transmembrane helix</keyword>
<sequence length="252" mass="27036">MKDEMNTATHEEITNGTTRNLLSEGNSLKGVTMPPDVFEKLYLSPPPRAIKGVSRPKLGNPTPIPAYCFYGGVLMLVSSILEFILGNTFPAVVFASFSAFWLTFGGTLLPQFYAYASYAPVGAASPAEGLEVPSFSSGFGFFTLSIGMLCFVYLICSIRTNIVFVIIFLTLVLGFGFITGAYWALAADYTANAAFAGKLLTASGASFFVTTACGWWIFMASMLESVDFPFSLPVGDLSTRVPGSRVVADMEA</sequence>
<keyword evidence="5 7" id="KW-0472">Membrane</keyword>
<feature type="transmembrane region" description="Helical" evidence="7">
    <location>
        <begin position="135"/>
        <end position="155"/>
    </location>
</feature>
<evidence type="ECO:0000256" key="1">
    <source>
        <dbReference type="ARBA" id="ARBA00004141"/>
    </source>
</evidence>
<comment type="caution">
    <text evidence="8">The sequence shown here is derived from an EMBL/GenBank/DDBJ whole genome shotgun (WGS) entry which is preliminary data.</text>
</comment>
<dbReference type="VEuPathDB" id="FungiDB:SAPIO_CDS6881"/>
<keyword evidence="9" id="KW-1185">Reference proteome</keyword>
<gene>
    <name evidence="8" type="ORF">SAPIO_CDS6881</name>
</gene>
<evidence type="ECO:0000313" key="9">
    <source>
        <dbReference type="Proteomes" id="UP000028545"/>
    </source>
</evidence>
<evidence type="ECO:0000256" key="4">
    <source>
        <dbReference type="ARBA" id="ARBA00022989"/>
    </source>
</evidence>
<protein>
    <recommendedName>
        <fullName evidence="10">Protein alcS</fullName>
    </recommendedName>
</protein>
<feature type="transmembrane region" description="Helical" evidence="7">
    <location>
        <begin position="92"/>
        <end position="115"/>
    </location>
</feature>
<evidence type="ECO:0000256" key="7">
    <source>
        <dbReference type="SAM" id="Phobius"/>
    </source>
</evidence>
<feature type="transmembrane region" description="Helical" evidence="7">
    <location>
        <begin position="64"/>
        <end position="85"/>
    </location>
</feature>
<dbReference type="Proteomes" id="UP000028545">
    <property type="component" value="Unassembled WGS sequence"/>
</dbReference>